<dbReference type="NCBIfam" id="NF037981">
    <property type="entry name" value="NCS2_1"/>
    <property type="match status" value="1"/>
</dbReference>
<dbReference type="NCBIfam" id="TIGR00801">
    <property type="entry name" value="ncs2"/>
    <property type="match status" value="1"/>
</dbReference>
<comment type="similarity">
    <text evidence="2">Belongs to the nucleobase:cation symporter-2 (NCS2) (TC 2.A.40) family.</text>
</comment>
<keyword evidence="5 8" id="KW-0812">Transmembrane</keyword>
<dbReference type="InterPro" id="IPR017588">
    <property type="entry name" value="UacT-like"/>
</dbReference>
<dbReference type="InParanoid" id="F1Z6I7"/>
<evidence type="ECO:0000256" key="7">
    <source>
        <dbReference type="ARBA" id="ARBA00023136"/>
    </source>
</evidence>
<feature type="transmembrane region" description="Helical" evidence="8">
    <location>
        <begin position="425"/>
        <end position="443"/>
    </location>
</feature>
<dbReference type="InterPro" id="IPR006042">
    <property type="entry name" value="Xan_ur_permease"/>
</dbReference>
<keyword evidence="3" id="KW-0813">Transport</keyword>
<feature type="transmembrane region" description="Helical" evidence="8">
    <location>
        <begin position="449"/>
        <end position="472"/>
    </location>
</feature>
<keyword evidence="4" id="KW-1003">Cell membrane</keyword>
<keyword evidence="10" id="KW-1185">Reference proteome</keyword>
<dbReference type="AlphaFoldDB" id="F1Z6I7"/>
<dbReference type="PANTHER" id="PTHR42810">
    <property type="entry name" value="PURINE PERMEASE C1399.01C-RELATED"/>
    <property type="match status" value="1"/>
</dbReference>
<dbReference type="PROSITE" id="PS01116">
    <property type="entry name" value="XANTH_URACIL_PERMASE"/>
    <property type="match status" value="1"/>
</dbReference>
<dbReference type="Proteomes" id="UP000004728">
    <property type="component" value="Unassembled WGS sequence"/>
</dbReference>
<dbReference type="eggNOG" id="COG2233">
    <property type="taxonomic scope" value="Bacteria"/>
</dbReference>
<feature type="transmembrane region" description="Helical" evidence="8">
    <location>
        <begin position="217"/>
        <end position="233"/>
    </location>
</feature>
<feature type="transmembrane region" description="Helical" evidence="8">
    <location>
        <begin position="117"/>
        <end position="138"/>
    </location>
</feature>
<gene>
    <name evidence="9" type="ORF">Y88_2431</name>
</gene>
<dbReference type="STRING" id="983920.Y88_2431"/>
<dbReference type="PANTHER" id="PTHR42810:SF4">
    <property type="entry name" value="URIC ACID TRANSPORTER UACT"/>
    <property type="match status" value="1"/>
</dbReference>
<reference evidence="9 10" key="1">
    <citation type="journal article" date="2012" name="J. Bacteriol.">
        <title>Draft Genome Sequence of Novosphingobium nitrogenifigens Y88T.</title>
        <authorList>
            <person name="Strabala T.J."/>
            <person name="Macdonald L."/>
            <person name="Liu V."/>
            <person name="Smit A.M."/>
        </authorList>
    </citation>
    <scope>NUCLEOTIDE SEQUENCE [LARGE SCALE GENOMIC DNA]</scope>
    <source>
        <strain evidence="9 10">DSM 19370</strain>
    </source>
</reference>
<feature type="transmembrane region" description="Helical" evidence="8">
    <location>
        <begin position="176"/>
        <end position="197"/>
    </location>
</feature>
<feature type="transmembrane region" description="Helical" evidence="8">
    <location>
        <begin position="55"/>
        <end position="77"/>
    </location>
</feature>
<sequence>MKERALSFGDMVSETMTSHSPDTPAGHDPVAVGQMAGGNAVSGDAVDSIPAPGRLFMFALQHVLVMYAGAVTVPLVMGQALHLSPSGLTLLVCADLVAAGIVTLIQTLGIPGVGIRLPIMMGVTFVSVSPMLALLAAAPETTAARVAMLPTIYGAVIVGGIFGLIVAPFVGRMQRFFPPTVTGTVILVIGLSLMRIAIDWAAGGQPSDVTYGQPSNLGIALLTLVTIFMLIKFSRGPLRYGAILFGVVIGTLVAALFGHADFSEVARAPWFALILPFQFGLPRFEAPISLAMCFVMLVSMVESFGMFLTAGVLVGRPADARDLTRGLRADALGTLIGGIFNTFPYTSYAQNLGLLSMTGVRSRYVCAAGGAILIALGLCPKLAAIVAAVPLSVLGGAGLVMFGMIAATGVRILSEVELTYERLAVIAASVAMGLIPVLSQKFFQYMPPVLGPILHSGIVLASATAMILNLFLHGSSTVAESPAE</sequence>
<feature type="transmembrane region" description="Helical" evidence="8">
    <location>
        <begin position="83"/>
        <end position="105"/>
    </location>
</feature>
<evidence type="ECO:0000256" key="4">
    <source>
        <dbReference type="ARBA" id="ARBA00022475"/>
    </source>
</evidence>
<feature type="transmembrane region" description="Helical" evidence="8">
    <location>
        <begin position="240"/>
        <end position="260"/>
    </location>
</feature>
<dbReference type="HOGENOM" id="CLU_017959_8_2_5"/>
<dbReference type="EMBL" id="AEWJ01000025">
    <property type="protein sequence ID" value="EGD59647.1"/>
    <property type="molecule type" value="Genomic_DNA"/>
</dbReference>
<feature type="transmembrane region" description="Helical" evidence="8">
    <location>
        <begin position="288"/>
        <end position="315"/>
    </location>
</feature>
<dbReference type="GO" id="GO:0042907">
    <property type="term" value="F:xanthine transmembrane transporter activity"/>
    <property type="evidence" value="ECO:0007669"/>
    <property type="project" value="TreeGrafter"/>
</dbReference>
<feature type="transmembrane region" description="Helical" evidence="8">
    <location>
        <begin position="364"/>
        <end position="387"/>
    </location>
</feature>
<evidence type="ECO:0000256" key="8">
    <source>
        <dbReference type="SAM" id="Phobius"/>
    </source>
</evidence>
<name>F1Z6I7_9SPHN</name>
<dbReference type="InterPro" id="IPR006043">
    <property type="entry name" value="NCS2"/>
</dbReference>
<organism evidence="9 10">
    <name type="scientific">Novosphingobium nitrogenifigens DSM 19370</name>
    <dbReference type="NCBI Taxonomy" id="983920"/>
    <lineage>
        <taxon>Bacteria</taxon>
        <taxon>Pseudomonadati</taxon>
        <taxon>Pseudomonadota</taxon>
        <taxon>Alphaproteobacteria</taxon>
        <taxon>Sphingomonadales</taxon>
        <taxon>Sphingomonadaceae</taxon>
        <taxon>Novosphingobium</taxon>
    </lineage>
</organism>
<dbReference type="FunCoup" id="F1Z6I7">
    <property type="interactions" value="66"/>
</dbReference>
<comment type="subcellular location">
    <subcellularLocation>
        <location evidence="1">Cell membrane</location>
        <topology evidence="1">Multi-pass membrane protein</topology>
    </subcellularLocation>
</comment>
<evidence type="ECO:0000256" key="6">
    <source>
        <dbReference type="ARBA" id="ARBA00022989"/>
    </source>
</evidence>
<dbReference type="Pfam" id="PF00860">
    <property type="entry name" value="Xan_ur_permease"/>
    <property type="match status" value="1"/>
</dbReference>
<feature type="transmembrane region" description="Helical" evidence="8">
    <location>
        <begin position="393"/>
        <end position="413"/>
    </location>
</feature>
<feature type="transmembrane region" description="Helical" evidence="8">
    <location>
        <begin position="150"/>
        <end position="169"/>
    </location>
</feature>
<keyword evidence="7 8" id="KW-0472">Membrane</keyword>
<evidence type="ECO:0000256" key="5">
    <source>
        <dbReference type="ARBA" id="ARBA00022692"/>
    </source>
</evidence>
<evidence type="ECO:0000256" key="2">
    <source>
        <dbReference type="ARBA" id="ARBA00008821"/>
    </source>
</evidence>
<accession>F1Z6I7</accession>
<evidence type="ECO:0000313" key="10">
    <source>
        <dbReference type="Proteomes" id="UP000004728"/>
    </source>
</evidence>
<proteinExistence type="inferred from homology"/>
<evidence type="ECO:0000256" key="1">
    <source>
        <dbReference type="ARBA" id="ARBA00004651"/>
    </source>
</evidence>
<dbReference type="NCBIfam" id="TIGR03173">
    <property type="entry name" value="pbuX"/>
    <property type="match status" value="1"/>
</dbReference>
<dbReference type="GO" id="GO:0005886">
    <property type="term" value="C:plasma membrane"/>
    <property type="evidence" value="ECO:0007669"/>
    <property type="project" value="UniProtKB-SubCell"/>
</dbReference>
<comment type="caution">
    <text evidence="9">The sequence shown here is derived from an EMBL/GenBank/DDBJ whole genome shotgun (WGS) entry which is preliminary data.</text>
</comment>
<keyword evidence="6 8" id="KW-1133">Transmembrane helix</keyword>
<evidence type="ECO:0000313" key="9">
    <source>
        <dbReference type="EMBL" id="EGD59647.1"/>
    </source>
</evidence>
<evidence type="ECO:0000256" key="3">
    <source>
        <dbReference type="ARBA" id="ARBA00022448"/>
    </source>
</evidence>
<protein>
    <submittedName>
        <fullName evidence="9">Xanthine/uracil permease family protein</fullName>
    </submittedName>
</protein>